<keyword evidence="7" id="KW-1185">Reference proteome</keyword>
<dbReference type="PANTHER" id="PTHR30480">
    <property type="entry name" value="BETA-HEXOSAMINIDASE-RELATED"/>
    <property type="match status" value="1"/>
</dbReference>
<evidence type="ECO:0000313" key="7">
    <source>
        <dbReference type="Proteomes" id="UP000194464"/>
    </source>
</evidence>
<dbReference type="Proteomes" id="UP000194464">
    <property type="component" value="Unassembled WGS sequence"/>
</dbReference>
<evidence type="ECO:0000256" key="2">
    <source>
        <dbReference type="ARBA" id="ARBA00022801"/>
    </source>
</evidence>
<evidence type="ECO:0000313" key="6">
    <source>
        <dbReference type="EMBL" id="SMQ75107.1"/>
    </source>
</evidence>
<evidence type="ECO:0000259" key="5">
    <source>
        <dbReference type="Pfam" id="PF00933"/>
    </source>
</evidence>
<protein>
    <submittedName>
        <fullName evidence="6">Beta-N-acetylhexosaminidase</fullName>
    </submittedName>
</protein>
<proteinExistence type="inferred from homology"/>
<dbReference type="EMBL" id="FXWJ01000006">
    <property type="protein sequence ID" value="SMQ75107.1"/>
    <property type="molecule type" value="Genomic_DNA"/>
</dbReference>
<sequence>MIDPDVARLVRGVLWPGFLGRTAPDWLLRELDGGLAGVVYFGQNLSSDPAEVAALSAELREHRPEILIGVDEEGGNVSRLEAQTGSTLPGHAQLGALDDVETTHAVGAALAERLRAAGANVDLGPVADVNTNPANPVIGVRSFGPTADLVSRHVAAMVDGLQTGGVAACVKHYPGHGDTASDSHLDLPRIDLDLAELEAEHLPPFDAAIAAGVASVMTAHIVVPAFGDAPATLNPIPLRRLRESGFDGVIISDALDMAAIRSTTGSGRGAVLALEAGVDLLCIGNPSNLGPKQGATTDEDDYLEVFEAVCAAVAAGELDRAIVERAAARVAWLARSVSPPPVPERSPVPERPPVPERSPVPELVEGRFADAIRRIVRVRGEIATAASSITLVDLRDRPTFAVASAHDPFAESLAERFDVTRLAAGPSLRTPDPDAQAPASDELTLLLETIPADDGVVLLADRLGDDTPQRLAVDRVALVRPDAVVVSVGLPLAEDAVLPLPVIDTLAASRASADRVTELLAAASTAAPTHHLHDQRHRNGS</sequence>
<dbReference type="InterPro" id="IPR050226">
    <property type="entry name" value="NagZ_Beta-hexosaminidase"/>
</dbReference>
<dbReference type="RefSeq" id="WP_086475174.1">
    <property type="nucleotide sequence ID" value="NZ_FXWJ01000006.1"/>
</dbReference>
<organism evidence="6 7">
    <name type="scientific">Plantibacter elymi</name>
    <name type="common">nom. nud.</name>
    <dbReference type="NCBI Taxonomy" id="199708"/>
    <lineage>
        <taxon>Bacteria</taxon>
        <taxon>Bacillati</taxon>
        <taxon>Actinomycetota</taxon>
        <taxon>Actinomycetes</taxon>
        <taxon>Micrococcales</taxon>
        <taxon>Microbacteriaceae</taxon>
        <taxon>Plantibacter</taxon>
    </lineage>
</organism>
<comment type="caution">
    <text evidence="6">The sequence shown here is derived from an EMBL/GenBank/DDBJ whole genome shotgun (WGS) entry which is preliminary data.</text>
</comment>
<evidence type="ECO:0000256" key="3">
    <source>
        <dbReference type="ARBA" id="ARBA00023295"/>
    </source>
</evidence>
<name>A0ABY1RI82_9MICO</name>
<dbReference type="PANTHER" id="PTHR30480:SF16">
    <property type="entry name" value="GLYCOSIDE HYDROLASE FAMILY 3 DOMAIN PROTEIN"/>
    <property type="match status" value="1"/>
</dbReference>
<accession>A0ABY1RI82</accession>
<reference evidence="6 7" key="1">
    <citation type="submission" date="2017-04" db="EMBL/GenBank/DDBJ databases">
        <authorList>
            <person name="Varghese N."/>
            <person name="Submissions S."/>
        </authorList>
    </citation>
    <scope>NUCLEOTIDE SEQUENCE [LARGE SCALE GENOMIC DNA]</scope>
    <source>
        <strain evidence="6 7">VKM Ac-1784</strain>
    </source>
</reference>
<feature type="compositionally biased region" description="Pro residues" evidence="4">
    <location>
        <begin position="338"/>
        <end position="358"/>
    </location>
</feature>
<feature type="region of interest" description="Disordered" evidence="4">
    <location>
        <begin position="337"/>
        <end position="358"/>
    </location>
</feature>
<dbReference type="InterPro" id="IPR001764">
    <property type="entry name" value="Glyco_hydro_3_N"/>
</dbReference>
<dbReference type="SUPFAM" id="SSF51445">
    <property type="entry name" value="(Trans)glycosidases"/>
    <property type="match status" value="1"/>
</dbReference>
<comment type="similarity">
    <text evidence="1">Belongs to the glycosyl hydrolase 3 family.</text>
</comment>
<dbReference type="InterPro" id="IPR036962">
    <property type="entry name" value="Glyco_hydro_3_N_sf"/>
</dbReference>
<dbReference type="Pfam" id="PF00933">
    <property type="entry name" value="Glyco_hydro_3"/>
    <property type="match status" value="1"/>
</dbReference>
<dbReference type="Gene3D" id="3.20.20.300">
    <property type="entry name" value="Glycoside hydrolase, family 3, N-terminal domain"/>
    <property type="match status" value="1"/>
</dbReference>
<feature type="domain" description="Glycoside hydrolase family 3 N-terminal" evidence="5">
    <location>
        <begin position="33"/>
        <end position="331"/>
    </location>
</feature>
<evidence type="ECO:0000256" key="4">
    <source>
        <dbReference type="SAM" id="MobiDB-lite"/>
    </source>
</evidence>
<dbReference type="InterPro" id="IPR017853">
    <property type="entry name" value="GH"/>
</dbReference>
<keyword evidence="3" id="KW-0326">Glycosidase</keyword>
<keyword evidence="2" id="KW-0378">Hydrolase</keyword>
<evidence type="ECO:0000256" key="1">
    <source>
        <dbReference type="ARBA" id="ARBA00005336"/>
    </source>
</evidence>
<gene>
    <name evidence="6" type="ORF">SAMN06295909_3601</name>
</gene>